<dbReference type="RefSeq" id="WP_377735052.1">
    <property type="nucleotide sequence ID" value="NZ_JBHSRI010000025.1"/>
</dbReference>
<evidence type="ECO:0000256" key="9">
    <source>
        <dbReference type="ARBA" id="ARBA00047989"/>
    </source>
</evidence>
<dbReference type="InterPro" id="IPR038371">
    <property type="entry name" value="Cu_polyphenol_OxRdtase_sf"/>
</dbReference>
<evidence type="ECO:0000256" key="11">
    <source>
        <dbReference type="ARBA" id="ARBA00049893"/>
    </source>
</evidence>
<dbReference type="Gene3D" id="3.60.140.10">
    <property type="entry name" value="CNF1/YfiH-like putative cysteine hydrolases"/>
    <property type="match status" value="1"/>
</dbReference>
<comment type="similarity">
    <text evidence="4 12">Belongs to the purine nucleoside phosphorylase YfiH/LACC1 family.</text>
</comment>
<keyword evidence="7" id="KW-0378">Hydrolase</keyword>
<proteinExistence type="inferred from homology"/>
<comment type="catalytic activity">
    <reaction evidence="10">
        <text>adenosine + phosphate = alpha-D-ribose 1-phosphate + adenine</text>
        <dbReference type="Rhea" id="RHEA:27642"/>
        <dbReference type="ChEBI" id="CHEBI:16335"/>
        <dbReference type="ChEBI" id="CHEBI:16708"/>
        <dbReference type="ChEBI" id="CHEBI:43474"/>
        <dbReference type="ChEBI" id="CHEBI:57720"/>
        <dbReference type="EC" id="2.4.2.1"/>
    </reaction>
    <physiologicalReaction direction="left-to-right" evidence="10">
        <dbReference type="Rhea" id="RHEA:27643"/>
    </physiologicalReaction>
</comment>
<reference evidence="14" key="1">
    <citation type="journal article" date="2019" name="Int. J. Syst. Evol. Microbiol.">
        <title>The Global Catalogue of Microorganisms (GCM) 10K type strain sequencing project: providing services to taxonomists for standard genome sequencing and annotation.</title>
        <authorList>
            <consortium name="The Broad Institute Genomics Platform"/>
            <consortium name="The Broad Institute Genome Sequencing Center for Infectious Disease"/>
            <person name="Wu L."/>
            <person name="Ma J."/>
        </authorList>
    </citation>
    <scope>NUCLEOTIDE SEQUENCE [LARGE SCALE GENOMIC DNA]</scope>
    <source>
        <strain evidence="14">CCUG 54527</strain>
    </source>
</reference>
<dbReference type="Proteomes" id="UP001596170">
    <property type="component" value="Unassembled WGS sequence"/>
</dbReference>
<keyword evidence="5" id="KW-0808">Transferase</keyword>
<comment type="catalytic activity">
    <reaction evidence="9">
        <text>adenosine + H2O + H(+) = inosine + NH4(+)</text>
        <dbReference type="Rhea" id="RHEA:24408"/>
        <dbReference type="ChEBI" id="CHEBI:15377"/>
        <dbReference type="ChEBI" id="CHEBI:15378"/>
        <dbReference type="ChEBI" id="CHEBI:16335"/>
        <dbReference type="ChEBI" id="CHEBI:17596"/>
        <dbReference type="ChEBI" id="CHEBI:28938"/>
        <dbReference type="EC" id="3.5.4.4"/>
    </reaction>
    <physiologicalReaction direction="left-to-right" evidence="9">
        <dbReference type="Rhea" id="RHEA:24409"/>
    </physiologicalReaction>
</comment>
<dbReference type="InterPro" id="IPR011324">
    <property type="entry name" value="Cytotoxic_necrot_fac-like_cat"/>
</dbReference>
<evidence type="ECO:0000256" key="5">
    <source>
        <dbReference type="ARBA" id="ARBA00022679"/>
    </source>
</evidence>
<name>A0ABW1L9D0_9BACL</name>
<evidence type="ECO:0000313" key="14">
    <source>
        <dbReference type="Proteomes" id="UP001596170"/>
    </source>
</evidence>
<dbReference type="PANTHER" id="PTHR30616">
    <property type="entry name" value="UNCHARACTERIZED PROTEIN YFIH"/>
    <property type="match status" value="1"/>
</dbReference>
<evidence type="ECO:0000313" key="13">
    <source>
        <dbReference type="EMBL" id="MFC6040544.1"/>
    </source>
</evidence>
<dbReference type="InterPro" id="IPR003730">
    <property type="entry name" value="Cu_polyphenol_OxRdtase"/>
</dbReference>
<dbReference type="SUPFAM" id="SSF64438">
    <property type="entry name" value="CNF1/YfiH-like putative cysteine hydrolases"/>
    <property type="match status" value="1"/>
</dbReference>
<evidence type="ECO:0000256" key="4">
    <source>
        <dbReference type="ARBA" id="ARBA00007353"/>
    </source>
</evidence>
<evidence type="ECO:0000256" key="6">
    <source>
        <dbReference type="ARBA" id="ARBA00022723"/>
    </source>
</evidence>
<evidence type="ECO:0000256" key="12">
    <source>
        <dbReference type="RuleBase" id="RU361274"/>
    </source>
</evidence>
<sequence>MKTNMYVNNEKFLAGITMKDKAEHESNNMALHACVSPEHVLDNRMKLAASLNCGLDDFVCANQTHSSNFHRVTLDDKGRGADRMDTAIVDTDALYTYEPNLLLCSFVADCVPVIFYNNVNGLIGVIHSGWQGTVKEISLKLFEHLIQVEQCNPSDFHIQIGAALSQEKFEVNEDVYVKFKDLGYADDYMYFNDQTHKYHIDNQQTVKKQCELAGIPTEQIMIDQSCTYVNPDGFSYRQDKQSGRHLSFIMKKGE</sequence>
<keyword evidence="6" id="KW-0479">Metal-binding</keyword>
<dbReference type="CDD" id="cd16833">
    <property type="entry name" value="YfiH"/>
    <property type="match status" value="1"/>
</dbReference>
<evidence type="ECO:0000256" key="1">
    <source>
        <dbReference type="ARBA" id="ARBA00000553"/>
    </source>
</evidence>
<evidence type="ECO:0000256" key="2">
    <source>
        <dbReference type="ARBA" id="ARBA00001947"/>
    </source>
</evidence>
<comment type="catalytic activity">
    <reaction evidence="1">
        <text>inosine + phosphate = alpha-D-ribose 1-phosphate + hypoxanthine</text>
        <dbReference type="Rhea" id="RHEA:27646"/>
        <dbReference type="ChEBI" id="CHEBI:17368"/>
        <dbReference type="ChEBI" id="CHEBI:17596"/>
        <dbReference type="ChEBI" id="CHEBI:43474"/>
        <dbReference type="ChEBI" id="CHEBI:57720"/>
        <dbReference type="EC" id="2.4.2.1"/>
    </reaction>
    <physiologicalReaction direction="left-to-right" evidence="1">
        <dbReference type="Rhea" id="RHEA:27647"/>
    </physiologicalReaction>
</comment>
<comment type="caution">
    <text evidence="13">The sequence shown here is derived from an EMBL/GenBank/DDBJ whole genome shotgun (WGS) entry which is preliminary data.</text>
</comment>
<evidence type="ECO:0000256" key="3">
    <source>
        <dbReference type="ARBA" id="ARBA00003215"/>
    </source>
</evidence>
<comment type="catalytic activity">
    <reaction evidence="11">
        <text>S-methyl-5'-thioadenosine + phosphate = 5-(methylsulfanyl)-alpha-D-ribose 1-phosphate + adenine</text>
        <dbReference type="Rhea" id="RHEA:11852"/>
        <dbReference type="ChEBI" id="CHEBI:16708"/>
        <dbReference type="ChEBI" id="CHEBI:17509"/>
        <dbReference type="ChEBI" id="CHEBI:43474"/>
        <dbReference type="ChEBI" id="CHEBI:58533"/>
        <dbReference type="EC" id="2.4.2.28"/>
    </reaction>
    <physiologicalReaction direction="left-to-right" evidence="11">
        <dbReference type="Rhea" id="RHEA:11853"/>
    </physiologicalReaction>
</comment>
<evidence type="ECO:0000256" key="8">
    <source>
        <dbReference type="ARBA" id="ARBA00022833"/>
    </source>
</evidence>
<comment type="function">
    <text evidence="3">Purine nucleoside enzyme that catalyzes the phosphorolysis of adenosine and inosine nucleosides, yielding D-ribose 1-phosphate and the respective free bases, adenine and hypoxanthine. Also catalyzes the phosphorolysis of S-methyl-5'-thioadenosine into adenine and S-methyl-5-thio-alpha-D-ribose 1-phosphate. Also has adenosine deaminase activity.</text>
</comment>
<dbReference type="Pfam" id="PF02578">
    <property type="entry name" value="Cu-oxidase_4"/>
    <property type="match status" value="1"/>
</dbReference>
<evidence type="ECO:0000256" key="10">
    <source>
        <dbReference type="ARBA" id="ARBA00048968"/>
    </source>
</evidence>
<gene>
    <name evidence="13" type="primary">pgeF</name>
    <name evidence="13" type="ORF">ACFPYN_14045</name>
</gene>
<organism evidence="13 14">
    <name type="scientific">Paenisporosarcina macmurdoensis</name>
    <dbReference type="NCBI Taxonomy" id="212659"/>
    <lineage>
        <taxon>Bacteria</taxon>
        <taxon>Bacillati</taxon>
        <taxon>Bacillota</taxon>
        <taxon>Bacilli</taxon>
        <taxon>Bacillales</taxon>
        <taxon>Caryophanaceae</taxon>
        <taxon>Paenisporosarcina</taxon>
    </lineage>
</organism>
<evidence type="ECO:0000256" key="7">
    <source>
        <dbReference type="ARBA" id="ARBA00022801"/>
    </source>
</evidence>
<accession>A0ABW1L9D0</accession>
<keyword evidence="14" id="KW-1185">Reference proteome</keyword>
<comment type="cofactor">
    <cofactor evidence="2">
        <name>Zn(2+)</name>
        <dbReference type="ChEBI" id="CHEBI:29105"/>
    </cofactor>
</comment>
<dbReference type="EMBL" id="JBHSRI010000025">
    <property type="protein sequence ID" value="MFC6040544.1"/>
    <property type="molecule type" value="Genomic_DNA"/>
</dbReference>
<keyword evidence="8" id="KW-0862">Zinc</keyword>
<dbReference type="PANTHER" id="PTHR30616:SF2">
    <property type="entry name" value="PURINE NUCLEOSIDE PHOSPHORYLASE LACC1"/>
    <property type="match status" value="1"/>
</dbReference>
<dbReference type="NCBIfam" id="TIGR00726">
    <property type="entry name" value="peptidoglycan editing factor PgeF"/>
    <property type="match status" value="1"/>
</dbReference>
<protein>
    <recommendedName>
        <fullName evidence="12">Purine nucleoside phosphorylase</fullName>
    </recommendedName>
</protein>